<dbReference type="InterPro" id="IPR002716">
    <property type="entry name" value="PIN_dom"/>
</dbReference>
<dbReference type="SUPFAM" id="SSF52540">
    <property type="entry name" value="P-loop containing nucleoside triphosphate hydrolases"/>
    <property type="match status" value="1"/>
</dbReference>
<keyword evidence="2" id="KW-0067">ATP-binding</keyword>
<dbReference type="PANTHER" id="PTHR30473:SF2">
    <property type="entry name" value="PIN DOMAIN-CONTAINING PROTEIN"/>
    <property type="match status" value="1"/>
</dbReference>
<dbReference type="InterPro" id="IPR003714">
    <property type="entry name" value="PhoH"/>
</dbReference>
<evidence type="ECO:0000313" key="6">
    <source>
        <dbReference type="Proteomes" id="UP000724149"/>
    </source>
</evidence>
<name>A0ABS2GPF7_9FIRM</name>
<dbReference type="SUPFAM" id="SSF88723">
    <property type="entry name" value="PIN domain-like"/>
    <property type="match status" value="1"/>
</dbReference>
<feature type="domain" description="PIN" evidence="4">
    <location>
        <begin position="3"/>
        <end position="128"/>
    </location>
</feature>
<evidence type="ECO:0000259" key="4">
    <source>
        <dbReference type="SMART" id="SM00670"/>
    </source>
</evidence>
<dbReference type="InterPro" id="IPR051451">
    <property type="entry name" value="PhoH2-like"/>
</dbReference>
<dbReference type="PANTHER" id="PTHR30473">
    <property type="entry name" value="PROTEIN PHOH"/>
    <property type="match status" value="1"/>
</dbReference>
<dbReference type="Pfam" id="PF02562">
    <property type="entry name" value="PhoH"/>
    <property type="match status" value="1"/>
</dbReference>
<dbReference type="CDD" id="cd09883">
    <property type="entry name" value="PIN_VapC_PhoHL-ATPase"/>
    <property type="match status" value="1"/>
</dbReference>
<evidence type="ECO:0000256" key="3">
    <source>
        <dbReference type="ARBA" id="ARBA00046345"/>
    </source>
</evidence>
<dbReference type="SMART" id="SM00670">
    <property type="entry name" value="PINc"/>
    <property type="match status" value="1"/>
</dbReference>
<evidence type="ECO:0000313" key="5">
    <source>
        <dbReference type="EMBL" id="MBM6923851.1"/>
    </source>
</evidence>
<comment type="similarity">
    <text evidence="3">In the N-terminal section; belongs to the PINc/VapC protein family.</text>
</comment>
<dbReference type="Gene3D" id="3.40.50.1010">
    <property type="entry name" value="5'-nuclease"/>
    <property type="match status" value="1"/>
</dbReference>
<dbReference type="InterPro" id="IPR029060">
    <property type="entry name" value="PIN-like_dom_sf"/>
</dbReference>
<evidence type="ECO:0000256" key="1">
    <source>
        <dbReference type="ARBA" id="ARBA00022741"/>
    </source>
</evidence>
<organism evidence="5 6">
    <name type="scientific">Hydrogenoanaerobacterium saccharovorans</name>
    <dbReference type="NCBI Taxonomy" id="474960"/>
    <lineage>
        <taxon>Bacteria</taxon>
        <taxon>Bacillati</taxon>
        <taxon>Bacillota</taxon>
        <taxon>Clostridia</taxon>
        <taxon>Eubacteriales</taxon>
        <taxon>Oscillospiraceae</taxon>
        <taxon>Hydrogenoanaerobacterium</taxon>
    </lineage>
</organism>
<evidence type="ECO:0000256" key="2">
    <source>
        <dbReference type="ARBA" id="ARBA00022840"/>
    </source>
</evidence>
<gene>
    <name evidence="5" type="ORF">H9X81_09150</name>
</gene>
<comment type="caution">
    <text evidence="5">The sequence shown here is derived from an EMBL/GenBank/DDBJ whole genome shotgun (WGS) entry which is preliminary data.</text>
</comment>
<sequence>MQKTYVLDTNVLIQSPEALEAFEDNHIVLPLAVLEELDGLKNAEGEKGRSARQVIRFLEELRSQGSLVEGVSLPEGGTLRLEVNHVGVRLPDGMDPTSRDNRILKVCRGLWEDGTPAVLVTKDIVARIKAQMMGIPAEDFRADRIPEEQPYTGRREVWLPDASLDAFKTQGAAPEEVYTVDDQGVRQEVELTENEFLLLRSDTDSRKTMLGRYAGGRITRLRYGQARPFGVRPRSVGQQFLQEALLLPAEEAPLVIVQGPAGTAKTFYSLAAGLEQVLEQSPPAYRKILICRPNAQFDQDIGFLPGDEQEKISPLLRPVMDNLENLFGGDAGEQERRSRISYLFDAGVLTAEAMNFMRGRSITDTWLIIDEAQNLSPRQAKGIITRVGQGTKVILLGDPEQIDNPLLGRRTNGLSYAAARMKGSPLCVQLTMQPDECERSALALDAARRM</sequence>
<dbReference type="Gene3D" id="3.40.50.300">
    <property type="entry name" value="P-loop containing nucleotide triphosphate hydrolases"/>
    <property type="match status" value="1"/>
</dbReference>
<reference evidence="5 6" key="1">
    <citation type="journal article" date="2021" name="Sci. Rep.">
        <title>The distribution of antibiotic resistance genes in chicken gut microbiota commensals.</title>
        <authorList>
            <person name="Juricova H."/>
            <person name="Matiasovicova J."/>
            <person name="Kubasova T."/>
            <person name="Cejkova D."/>
            <person name="Rychlik I."/>
        </authorList>
    </citation>
    <scope>NUCLEOTIDE SEQUENCE [LARGE SCALE GENOMIC DNA]</scope>
    <source>
        <strain evidence="5 6">An564</strain>
    </source>
</reference>
<dbReference type="InterPro" id="IPR027417">
    <property type="entry name" value="P-loop_NTPase"/>
</dbReference>
<dbReference type="Pfam" id="PF13638">
    <property type="entry name" value="PIN_4"/>
    <property type="match status" value="1"/>
</dbReference>
<keyword evidence="6" id="KW-1185">Reference proteome</keyword>
<keyword evidence="1" id="KW-0547">Nucleotide-binding</keyword>
<proteinExistence type="inferred from homology"/>
<accession>A0ABS2GPF7</accession>
<protein>
    <submittedName>
        <fullName evidence="5">PhoH family protein</fullName>
    </submittedName>
</protein>
<dbReference type="Proteomes" id="UP000724149">
    <property type="component" value="Unassembled WGS sequence"/>
</dbReference>
<dbReference type="RefSeq" id="WP_204721445.1">
    <property type="nucleotide sequence ID" value="NZ_JACSNR010000008.1"/>
</dbReference>
<dbReference type="EMBL" id="JACSNR010000008">
    <property type="protein sequence ID" value="MBM6923851.1"/>
    <property type="molecule type" value="Genomic_DNA"/>
</dbReference>